<accession>A0A016SVE2</accession>
<evidence type="ECO:0000313" key="2">
    <source>
        <dbReference type="EMBL" id="EYB94356.1"/>
    </source>
</evidence>
<dbReference type="AlphaFoldDB" id="A0A016SVE2"/>
<feature type="region of interest" description="Disordered" evidence="1">
    <location>
        <begin position="61"/>
        <end position="80"/>
    </location>
</feature>
<comment type="caution">
    <text evidence="2">The sequence shown here is derived from an EMBL/GenBank/DDBJ whole genome shotgun (WGS) entry which is preliminary data.</text>
</comment>
<name>A0A016SVE2_9BILA</name>
<gene>
    <name evidence="2" type="primary">Acey_s0172.g344</name>
    <name evidence="2" type="ORF">Y032_0172g344</name>
</gene>
<protein>
    <submittedName>
        <fullName evidence="2">Uncharacterized protein</fullName>
    </submittedName>
</protein>
<organism evidence="2 3">
    <name type="scientific">Ancylostoma ceylanicum</name>
    <dbReference type="NCBI Taxonomy" id="53326"/>
    <lineage>
        <taxon>Eukaryota</taxon>
        <taxon>Metazoa</taxon>
        <taxon>Ecdysozoa</taxon>
        <taxon>Nematoda</taxon>
        <taxon>Chromadorea</taxon>
        <taxon>Rhabditida</taxon>
        <taxon>Rhabditina</taxon>
        <taxon>Rhabditomorpha</taxon>
        <taxon>Strongyloidea</taxon>
        <taxon>Ancylostomatidae</taxon>
        <taxon>Ancylostomatinae</taxon>
        <taxon>Ancylostoma</taxon>
    </lineage>
</organism>
<evidence type="ECO:0000256" key="1">
    <source>
        <dbReference type="SAM" id="MobiDB-lite"/>
    </source>
</evidence>
<proteinExistence type="predicted"/>
<sequence>MGCRHKAEVEGRHGEVWTTRNGRESLQTPVVIYAGSSFGTAQEIPVVAALLATIRRRGAGRSRLRTATTETFRAKTTHIT</sequence>
<dbReference type="EMBL" id="JARK01001508">
    <property type="protein sequence ID" value="EYB94356.1"/>
    <property type="molecule type" value="Genomic_DNA"/>
</dbReference>
<keyword evidence="3" id="KW-1185">Reference proteome</keyword>
<reference evidence="3" key="1">
    <citation type="journal article" date="2015" name="Nat. Genet.">
        <title>The genome and transcriptome of the zoonotic hookworm Ancylostoma ceylanicum identify infection-specific gene families.</title>
        <authorList>
            <person name="Schwarz E.M."/>
            <person name="Hu Y."/>
            <person name="Antoshechkin I."/>
            <person name="Miller M.M."/>
            <person name="Sternberg P.W."/>
            <person name="Aroian R.V."/>
        </authorList>
    </citation>
    <scope>NUCLEOTIDE SEQUENCE</scope>
    <source>
        <strain evidence="3">HY135</strain>
    </source>
</reference>
<dbReference type="Proteomes" id="UP000024635">
    <property type="component" value="Unassembled WGS sequence"/>
</dbReference>
<evidence type="ECO:0000313" key="3">
    <source>
        <dbReference type="Proteomes" id="UP000024635"/>
    </source>
</evidence>